<organism evidence="1 2">
    <name type="scientific">Candidatus Saccharicenans subterraneus</name>
    <dbReference type="NCBI Taxonomy" id="2508984"/>
    <lineage>
        <taxon>Bacteria</taxon>
        <taxon>Candidatus Aminicenantota</taxon>
        <taxon>Candidatus Aminicenantia</taxon>
        <taxon>Candidatus Aminicenantales</taxon>
        <taxon>Candidatus Saccharicenantaceae</taxon>
        <taxon>Candidatus Saccharicenans</taxon>
    </lineage>
</organism>
<reference evidence="1 2" key="1">
    <citation type="submission" date="2018-08" db="EMBL/GenBank/DDBJ databases">
        <title>Genome analysis of the thermophilic bacterium of the candidate phylum Aminicenantes from deep subsurface aquifer revealed its physiology and ecological role.</title>
        <authorList>
            <person name="Kadnikov V.V."/>
            <person name="Mardanov A.V."/>
            <person name="Beletsky A.V."/>
            <person name="Karnachuk O.V."/>
            <person name="Ravin N.V."/>
        </authorList>
    </citation>
    <scope>NUCLEOTIDE SEQUENCE [LARGE SCALE GENOMIC DNA]</scope>
    <source>
        <strain evidence="1">BY38</strain>
    </source>
</reference>
<accession>A0A3E2BQN4</accession>
<name>A0A3E2BQN4_9BACT</name>
<gene>
    <name evidence="1" type="ORF">OP8BY_0966</name>
</gene>
<evidence type="ECO:0000313" key="1">
    <source>
        <dbReference type="EMBL" id="RFT17024.1"/>
    </source>
</evidence>
<sequence length="51" mass="5791">MISRAPVPLTAGRQLSGWSESIPERRPGRVSNVPFFLDFMALILYKIFLIV</sequence>
<dbReference type="Proteomes" id="UP000257323">
    <property type="component" value="Unassembled WGS sequence"/>
</dbReference>
<dbReference type="EMBL" id="QUAH01000001">
    <property type="protein sequence ID" value="RFT17024.1"/>
    <property type="molecule type" value="Genomic_DNA"/>
</dbReference>
<proteinExistence type="predicted"/>
<dbReference type="AlphaFoldDB" id="A0A3E2BQN4"/>
<protein>
    <submittedName>
        <fullName evidence="1">Uncharacterized protein</fullName>
    </submittedName>
</protein>
<evidence type="ECO:0000313" key="2">
    <source>
        <dbReference type="Proteomes" id="UP000257323"/>
    </source>
</evidence>
<comment type="caution">
    <text evidence="1">The sequence shown here is derived from an EMBL/GenBank/DDBJ whole genome shotgun (WGS) entry which is preliminary data.</text>
</comment>